<feature type="domain" description="ABC transporter" evidence="5">
    <location>
        <begin position="6"/>
        <end position="238"/>
    </location>
</feature>
<comment type="caution">
    <text evidence="6">The sequence shown here is derived from an EMBL/GenBank/DDBJ whole genome shotgun (WGS) entry which is preliminary data.</text>
</comment>
<dbReference type="AlphaFoldDB" id="C0VY73"/>
<protein>
    <submittedName>
        <fullName evidence="6">ABC transporter, ATP-binding protein</fullName>
    </submittedName>
</protein>
<dbReference type="InterPro" id="IPR003439">
    <property type="entry name" value="ABC_transporter-like_ATP-bd"/>
</dbReference>
<reference evidence="6 7" key="1">
    <citation type="submission" date="2009-01" db="EMBL/GenBank/DDBJ databases">
        <authorList>
            <person name="Qin X."/>
            <person name="Bachman B."/>
            <person name="Battles P."/>
            <person name="Bell A."/>
            <person name="Bess C."/>
            <person name="Bickham C."/>
            <person name="Chaboub L."/>
            <person name="Chen D."/>
            <person name="Coyle M."/>
            <person name="Deiros D.R."/>
            <person name="Dinh H."/>
            <person name="Forbes L."/>
            <person name="Fowler G."/>
            <person name="Francisco L."/>
            <person name="Fu Q."/>
            <person name="Gubbala S."/>
            <person name="Hale W."/>
            <person name="Han Y."/>
            <person name="Hemphill L."/>
            <person name="Highlander S.K."/>
            <person name="Hirani K."/>
            <person name="Hogues M."/>
            <person name="Jackson L."/>
            <person name="Jakkamsetti A."/>
            <person name="Javaid M."/>
            <person name="Jiang H."/>
            <person name="Korchina V."/>
            <person name="Kovar C."/>
            <person name="Lara F."/>
            <person name="Lee S."/>
            <person name="Mata R."/>
            <person name="Mathew T."/>
            <person name="Moen C."/>
            <person name="Morales K."/>
            <person name="Munidasa M."/>
            <person name="Nazareth L."/>
            <person name="Ngo R."/>
            <person name="Nguyen L."/>
            <person name="Okwuonu G."/>
            <person name="Ongeri F."/>
            <person name="Patil S."/>
            <person name="Petrosino J."/>
            <person name="Pham C."/>
            <person name="Pham P."/>
            <person name="Pu L.-L."/>
            <person name="Puazo M."/>
            <person name="Raj R."/>
            <person name="Reid J."/>
            <person name="Rouhana J."/>
            <person name="Saada N."/>
            <person name="Shang Y."/>
            <person name="Simmons D."/>
            <person name="Thornton R."/>
            <person name="Warren J."/>
            <person name="Weissenberger G."/>
            <person name="Zhang J."/>
            <person name="Zhang L."/>
            <person name="Zhou C."/>
            <person name="Zhu D."/>
            <person name="Muzny D."/>
            <person name="Worley K."/>
            <person name="Gibbs R."/>
        </authorList>
    </citation>
    <scope>NUCLEOTIDE SEQUENCE [LARGE SCALE GENOMIC DNA]</scope>
    <source>
        <strain evidence="6 7">DSM 15436</strain>
    </source>
</reference>
<dbReference type="CDD" id="cd03235">
    <property type="entry name" value="ABC_Metallic_Cations"/>
    <property type="match status" value="1"/>
</dbReference>
<keyword evidence="4 6" id="KW-0067">ATP-binding</keyword>
<keyword evidence="7" id="KW-1185">Reference proteome</keyword>
<evidence type="ECO:0000313" key="6">
    <source>
        <dbReference type="EMBL" id="EEH64376.1"/>
    </source>
</evidence>
<organism evidence="6 7">
    <name type="scientific">Gleimia coleocanis DSM 15436</name>
    <dbReference type="NCBI Taxonomy" id="525245"/>
    <lineage>
        <taxon>Bacteria</taxon>
        <taxon>Bacillati</taxon>
        <taxon>Actinomycetota</taxon>
        <taxon>Actinomycetes</taxon>
        <taxon>Actinomycetales</taxon>
        <taxon>Actinomycetaceae</taxon>
        <taxon>Gleimia</taxon>
    </lineage>
</organism>
<dbReference type="eggNOG" id="COG1121">
    <property type="taxonomic scope" value="Bacteria"/>
</dbReference>
<evidence type="ECO:0000313" key="7">
    <source>
        <dbReference type="Proteomes" id="UP000010301"/>
    </source>
</evidence>
<dbReference type="SUPFAM" id="SSF52540">
    <property type="entry name" value="P-loop containing nucleoside triphosphate hydrolases"/>
    <property type="match status" value="1"/>
</dbReference>
<sequence length="254" mass="27185">MDQHPLSINNLTAAYHDRIVLHDVTMHLPAGEVMAILGANGAGKSTLIKAALGLVPPLAGETKFFGESLNKARKRVGYMPQSAEVDWDFPTTVADVVTMGTYGKLGWLKRGGATEKALVAKAMETVGITDLADRQISQLSGGQKQRTFMARILAQDPDLFIMDEPFAGVDAASEKAIVNALAELKNAGKTILIVHHDLATVKNFCTWATLLKNGQVVATGPLAEAFTAKNIHHAYGFDQIDLSGENPHGKEVTA</sequence>
<dbReference type="PANTHER" id="PTHR42734">
    <property type="entry name" value="METAL TRANSPORT SYSTEM ATP-BINDING PROTEIN TM_0124-RELATED"/>
    <property type="match status" value="1"/>
</dbReference>
<evidence type="ECO:0000256" key="3">
    <source>
        <dbReference type="ARBA" id="ARBA00022741"/>
    </source>
</evidence>
<gene>
    <name evidence="6" type="ORF">HMPREF0044_0113</name>
</gene>
<dbReference type="STRING" id="525245.HMPREF0044_0113"/>
<evidence type="ECO:0000259" key="5">
    <source>
        <dbReference type="PROSITE" id="PS50893"/>
    </source>
</evidence>
<dbReference type="GO" id="GO:0016887">
    <property type="term" value="F:ATP hydrolysis activity"/>
    <property type="evidence" value="ECO:0007669"/>
    <property type="project" value="InterPro"/>
</dbReference>
<accession>C0VY73</accession>
<dbReference type="EMBL" id="ACFG01000004">
    <property type="protein sequence ID" value="EEH64376.1"/>
    <property type="molecule type" value="Genomic_DNA"/>
</dbReference>
<dbReference type="FunFam" id="3.40.50.300:FF:000134">
    <property type="entry name" value="Iron-enterobactin ABC transporter ATP-binding protein"/>
    <property type="match status" value="1"/>
</dbReference>
<dbReference type="InterPro" id="IPR003593">
    <property type="entry name" value="AAA+_ATPase"/>
</dbReference>
<dbReference type="PANTHER" id="PTHR42734:SF5">
    <property type="entry name" value="IRON TRANSPORT SYSTEM ATP-BINDING PROTEIN HI_0361-RELATED"/>
    <property type="match status" value="1"/>
</dbReference>
<dbReference type="PROSITE" id="PS50893">
    <property type="entry name" value="ABC_TRANSPORTER_2"/>
    <property type="match status" value="1"/>
</dbReference>
<dbReference type="InterPro" id="IPR050153">
    <property type="entry name" value="Metal_Ion_Import_ABC"/>
</dbReference>
<comment type="similarity">
    <text evidence="1">Belongs to the ABC transporter superfamily.</text>
</comment>
<dbReference type="RefSeq" id="WP_006547110.1">
    <property type="nucleotide sequence ID" value="NZ_DS999545.1"/>
</dbReference>
<dbReference type="GO" id="GO:0005524">
    <property type="term" value="F:ATP binding"/>
    <property type="evidence" value="ECO:0007669"/>
    <property type="project" value="UniProtKB-KW"/>
</dbReference>
<name>C0VY73_9ACTO</name>
<dbReference type="SMART" id="SM00382">
    <property type="entry name" value="AAA"/>
    <property type="match status" value="1"/>
</dbReference>
<evidence type="ECO:0000256" key="1">
    <source>
        <dbReference type="ARBA" id="ARBA00005417"/>
    </source>
</evidence>
<evidence type="ECO:0000256" key="4">
    <source>
        <dbReference type="ARBA" id="ARBA00022840"/>
    </source>
</evidence>
<dbReference type="Proteomes" id="UP000010301">
    <property type="component" value="Unassembled WGS sequence"/>
</dbReference>
<evidence type="ECO:0000256" key="2">
    <source>
        <dbReference type="ARBA" id="ARBA00022448"/>
    </source>
</evidence>
<dbReference type="HOGENOM" id="CLU_000604_1_11_11"/>
<dbReference type="InterPro" id="IPR027417">
    <property type="entry name" value="P-loop_NTPase"/>
</dbReference>
<keyword evidence="3" id="KW-0547">Nucleotide-binding</keyword>
<dbReference type="Pfam" id="PF00005">
    <property type="entry name" value="ABC_tran"/>
    <property type="match status" value="1"/>
</dbReference>
<dbReference type="OrthoDB" id="5296765at2"/>
<proteinExistence type="inferred from homology"/>
<dbReference type="Gene3D" id="3.40.50.300">
    <property type="entry name" value="P-loop containing nucleotide triphosphate hydrolases"/>
    <property type="match status" value="1"/>
</dbReference>
<keyword evidence="2" id="KW-0813">Transport</keyword>